<evidence type="ECO:0000256" key="6">
    <source>
        <dbReference type="ARBA" id="ARBA00022741"/>
    </source>
</evidence>
<keyword evidence="5" id="KW-0479">Metal-binding</keyword>
<dbReference type="AlphaFoldDB" id="A0A540V096"/>
<evidence type="ECO:0000256" key="7">
    <source>
        <dbReference type="ARBA" id="ARBA00022840"/>
    </source>
</evidence>
<keyword evidence="7 11" id="KW-0067">ATP-binding</keyword>
<keyword evidence="6 11" id="KW-0547">Nucleotide-binding</keyword>
<evidence type="ECO:0000256" key="5">
    <source>
        <dbReference type="ARBA" id="ARBA00022723"/>
    </source>
</evidence>
<evidence type="ECO:0000256" key="10">
    <source>
        <dbReference type="ARBA" id="ARBA00047493"/>
    </source>
</evidence>
<dbReference type="GO" id="GO:0005737">
    <property type="term" value="C:cytoplasm"/>
    <property type="evidence" value="ECO:0007669"/>
    <property type="project" value="TreeGrafter"/>
</dbReference>
<dbReference type="OrthoDB" id="9809356at2"/>
<dbReference type="PIRSF" id="PIRSF001563">
    <property type="entry name" value="Folylpolyglu_synth"/>
    <property type="match status" value="1"/>
</dbReference>
<comment type="cofactor">
    <cofactor evidence="1">
        <name>Mg(2+)</name>
        <dbReference type="ChEBI" id="CHEBI:18420"/>
    </cofactor>
</comment>
<dbReference type="Gene3D" id="3.90.190.20">
    <property type="entry name" value="Mur ligase, C-terminal domain"/>
    <property type="match status" value="1"/>
</dbReference>
<keyword evidence="8" id="KW-0460">Magnesium</keyword>
<dbReference type="Pfam" id="PF02875">
    <property type="entry name" value="Mur_ligase_C"/>
    <property type="match status" value="1"/>
</dbReference>
<evidence type="ECO:0000256" key="3">
    <source>
        <dbReference type="ARBA" id="ARBA00013025"/>
    </source>
</evidence>
<evidence type="ECO:0000256" key="9">
    <source>
        <dbReference type="ARBA" id="ARBA00030592"/>
    </source>
</evidence>
<name>A0A540V096_9BACL</name>
<dbReference type="InterPro" id="IPR013221">
    <property type="entry name" value="Mur_ligase_cen"/>
</dbReference>
<organism evidence="14 15">
    <name type="scientific">Ureibacillus terrenus</name>
    <dbReference type="NCBI Taxonomy" id="118246"/>
    <lineage>
        <taxon>Bacteria</taxon>
        <taxon>Bacillati</taxon>
        <taxon>Bacillota</taxon>
        <taxon>Bacilli</taxon>
        <taxon>Bacillales</taxon>
        <taxon>Caryophanaceae</taxon>
        <taxon>Ureibacillus</taxon>
    </lineage>
</organism>
<dbReference type="Gene3D" id="3.40.1190.10">
    <property type="entry name" value="Mur-like, catalytic domain"/>
    <property type="match status" value="1"/>
</dbReference>
<feature type="domain" description="Mur ligase central" evidence="13">
    <location>
        <begin position="47"/>
        <end position="271"/>
    </location>
</feature>
<dbReference type="EC" id="6.3.2.17" evidence="3"/>
<dbReference type="PANTHER" id="PTHR11136">
    <property type="entry name" value="FOLYLPOLYGLUTAMATE SYNTHASE-RELATED"/>
    <property type="match status" value="1"/>
</dbReference>
<dbReference type="FunFam" id="3.40.1190.10:FF:000011">
    <property type="entry name" value="Folylpolyglutamate synthase/dihydrofolate synthase"/>
    <property type="match status" value="1"/>
</dbReference>
<reference evidence="14 15" key="1">
    <citation type="submission" date="2019-06" db="EMBL/GenBank/DDBJ databases">
        <title>Genome sequence of Ureibacillus terrenus.</title>
        <authorList>
            <person name="Maclea K.S."/>
            <person name="Simoes M."/>
        </authorList>
    </citation>
    <scope>NUCLEOTIDE SEQUENCE [LARGE SCALE GENOMIC DNA]</scope>
    <source>
        <strain evidence="14 15">ATCC BAA-384</strain>
    </source>
</reference>
<accession>A0A540V096</accession>
<evidence type="ECO:0000256" key="4">
    <source>
        <dbReference type="ARBA" id="ARBA00022598"/>
    </source>
</evidence>
<evidence type="ECO:0000259" key="13">
    <source>
        <dbReference type="Pfam" id="PF08245"/>
    </source>
</evidence>
<dbReference type="Pfam" id="PF08245">
    <property type="entry name" value="Mur_ligase_M"/>
    <property type="match status" value="1"/>
</dbReference>
<dbReference type="NCBIfam" id="TIGR01499">
    <property type="entry name" value="folC"/>
    <property type="match status" value="1"/>
</dbReference>
<protein>
    <recommendedName>
        <fullName evidence="3">tetrahydrofolate synthase</fullName>
        <ecNumber evidence="3">6.3.2.17</ecNumber>
    </recommendedName>
    <alternativeName>
        <fullName evidence="9">Tetrahydrofolylpolyglutamate synthase</fullName>
    </alternativeName>
</protein>
<dbReference type="InterPro" id="IPR001645">
    <property type="entry name" value="Folylpolyglutamate_synth"/>
</dbReference>
<comment type="caution">
    <text evidence="14">The sequence shown here is derived from an EMBL/GenBank/DDBJ whole genome shotgun (WGS) entry which is preliminary data.</text>
</comment>
<feature type="domain" description="Mur ligase C-terminal" evidence="12">
    <location>
        <begin position="298"/>
        <end position="413"/>
    </location>
</feature>
<evidence type="ECO:0000256" key="11">
    <source>
        <dbReference type="PIRNR" id="PIRNR001563"/>
    </source>
</evidence>
<keyword evidence="4 11" id="KW-0436">Ligase</keyword>
<dbReference type="InterPro" id="IPR004101">
    <property type="entry name" value="Mur_ligase_C"/>
</dbReference>
<dbReference type="RefSeq" id="WP_141602895.1">
    <property type="nucleotide sequence ID" value="NZ_JARMSB010000006.1"/>
</dbReference>
<comment type="catalytic activity">
    <reaction evidence="10">
        <text>(6S)-5,6,7,8-tetrahydrofolyl-(gamma-L-Glu)(n) + L-glutamate + ATP = (6S)-5,6,7,8-tetrahydrofolyl-(gamma-L-Glu)(n+1) + ADP + phosphate + H(+)</text>
        <dbReference type="Rhea" id="RHEA:10580"/>
        <dbReference type="Rhea" id="RHEA-COMP:14738"/>
        <dbReference type="Rhea" id="RHEA-COMP:14740"/>
        <dbReference type="ChEBI" id="CHEBI:15378"/>
        <dbReference type="ChEBI" id="CHEBI:29985"/>
        <dbReference type="ChEBI" id="CHEBI:30616"/>
        <dbReference type="ChEBI" id="CHEBI:43474"/>
        <dbReference type="ChEBI" id="CHEBI:141005"/>
        <dbReference type="ChEBI" id="CHEBI:456216"/>
        <dbReference type="EC" id="6.3.2.17"/>
    </reaction>
</comment>
<dbReference type="GO" id="GO:0046872">
    <property type="term" value="F:metal ion binding"/>
    <property type="evidence" value="ECO:0007669"/>
    <property type="project" value="UniProtKB-KW"/>
</dbReference>
<evidence type="ECO:0000256" key="8">
    <source>
        <dbReference type="ARBA" id="ARBA00022842"/>
    </source>
</evidence>
<evidence type="ECO:0000313" key="14">
    <source>
        <dbReference type="EMBL" id="TQE90128.1"/>
    </source>
</evidence>
<evidence type="ECO:0000313" key="15">
    <source>
        <dbReference type="Proteomes" id="UP000315753"/>
    </source>
</evidence>
<dbReference type="GO" id="GO:0005524">
    <property type="term" value="F:ATP binding"/>
    <property type="evidence" value="ECO:0007669"/>
    <property type="project" value="UniProtKB-KW"/>
</dbReference>
<comment type="similarity">
    <text evidence="2 11">Belongs to the folylpolyglutamate synthase family.</text>
</comment>
<dbReference type="SUPFAM" id="SSF53623">
    <property type="entry name" value="MurD-like peptide ligases, catalytic domain"/>
    <property type="match status" value="1"/>
</dbReference>
<dbReference type="Proteomes" id="UP000315753">
    <property type="component" value="Unassembled WGS sequence"/>
</dbReference>
<proteinExistence type="inferred from homology"/>
<dbReference type="InterPro" id="IPR036615">
    <property type="entry name" value="Mur_ligase_C_dom_sf"/>
</dbReference>
<evidence type="ECO:0000256" key="1">
    <source>
        <dbReference type="ARBA" id="ARBA00001946"/>
    </source>
</evidence>
<dbReference type="PROSITE" id="PS01012">
    <property type="entry name" value="FOLYLPOLYGLU_SYNT_2"/>
    <property type="match status" value="1"/>
</dbReference>
<sequence>MFTSMEDCTNFMYRLRAEKHKGEPFRAMNAILPLLKNPHEKVPFIHIAGSNGKGSTVNYLREILQTAGYKVGAFTSPHLERVNERISINGSEISDGRFLALANRLFRVIEEELDGDYPNFFELMTLIAFQYFAEEQVDIALIEAGIGGRFDCTNVISPLCSIITTVSLDHTHILGNSYKEIAYQKAGIIKRNVPVITAVANKEALEVICREARQQHAPLFLYGEDFFVSDIQTDERKQNFAYHLGNVHLNITLKMMGAHQIANAGCAITAATILRSIGFAGITDKIIQTALEKAFWPGRFERVGSQIILDGSHNPEGTEALIHTLKRQYPDKKYKFIYSVMEDKDYHKSIAMIDKVAHAVYFTELPVPRAAKAEELAHCSGHPDKAVNKDWKAVVEQEMSGLQEDELLVVTGSIFFIAEVRKFLKAKEEAYDYKF</sequence>
<evidence type="ECO:0000256" key="2">
    <source>
        <dbReference type="ARBA" id="ARBA00008276"/>
    </source>
</evidence>
<dbReference type="GO" id="GO:0008841">
    <property type="term" value="F:dihydrofolate synthase activity"/>
    <property type="evidence" value="ECO:0007669"/>
    <property type="project" value="TreeGrafter"/>
</dbReference>
<gene>
    <name evidence="14" type="ORF">FKZ59_11440</name>
</gene>
<dbReference type="InterPro" id="IPR036565">
    <property type="entry name" value="Mur-like_cat_sf"/>
</dbReference>
<dbReference type="EMBL" id="VIGD01000015">
    <property type="protein sequence ID" value="TQE90128.1"/>
    <property type="molecule type" value="Genomic_DNA"/>
</dbReference>
<evidence type="ECO:0000259" key="12">
    <source>
        <dbReference type="Pfam" id="PF02875"/>
    </source>
</evidence>
<dbReference type="InterPro" id="IPR018109">
    <property type="entry name" value="Folylpolyglutamate_synth_CS"/>
</dbReference>
<dbReference type="PANTHER" id="PTHR11136:SF0">
    <property type="entry name" value="DIHYDROFOLATE SYNTHETASE-RELATED"/>
    <property type="match status" value="1"/>
</dbReference>
<dbReference type="GO" id="GO:0004326">
    <property type="term" value="F:tetrahydrofolylpolyglutamate synthase activity"/>
    <property type="evidence" value="ECO:0007669"/>
    <property type="project" value="UniProtKB-EC"/>
</dbReference>
<dbReference type="SUPFAM" id="SSF53244">
    <property type="entry name" value="MurD-like peptide ligases, peptide-binding domain"/>
    <property type="match status" value="1"/>
</dbReference>
<keyword evidence="15" id="KW-1185">Reference proteome</keyword>